<dbReference type="Pfam" id="PF01381">
    <property type="entry name" value="HTH_3"/>
    <property type="match status" value="1"/>
</dbReference>
<evidence type="ECO:0000313" key="3">
    <source>
        <dbReference type="Proteomes" id="UP001208935"/>
    </source>
</evidence>
<dbReference type="Gene3D" id="1.10.260.40">
    <property type="entry name" value="lambda repressor-like DNA-binding domains"/>
    <property type="match status" value="1"/>
</dbReference>
<dbReference type="EMBL" id="QZCW01000002">
    <property type="protein sequence ID" value="MCW5321439.1"/>
    <property type="molecule type" value="Genomic_DNA"/>
</dbReference>
<evidence type="ECO:0000313" key="2">
    <source>
        <dbReference type="EMBL" id="MCW5321439.1"/>
    </source>
</evidence>
<dbReference type="InterPro" id="IPR010982">
    <property type="entry name" value="Lambda_DNA-bd_dom_sf"/>
</dbReference>
<name>A0ABT3KU63_9BURK</name>
<protein>
    <submittedName>
        <fullName evidence="2">Helix-turn-helix domain-containing protein</fullName>
    </submittedName>
</protein>
<dbReference type="Proteomes" id="UP001208935">
    <property type="component" value="Unassembled WGS sequence"/>
</dbReference>
<sequence length="82" mass="8950">MWNRIAPMSTTTTRILRRLQAAGFSQTEISRRAQIPQPTLSKWAAGRAAKAADAALRLREMELAEFGPAVRGGSARRVADQG</sequence>
<comment type="caution">
    <text evidence="2">The sequence shown here is derived from an EMBL/GenBank/DDBJ whole genome shotgun (WGS) entry which is preliminary data.</text>
</comment>
<gene>
    <name evidence="2" type="ORF">D5039_09855</name>
</gene>
<dbReference type="SUPFAM" id="SSF47413">
    <property type="entry name" value="lambda repressor-like DNA-binding domains"/>
    <property type="match status" value="1"/>
</dbReference>
<keyword evidence="3" id="KW-1185">Reference proteome</keyword>
<reference evidence="3" key="1">
    <citation type="submission" date="2023-07" db="EMBL/GenBank/DDBJ databases">
        <title>Verminephrobacter genomes.</title>
        <authorList>
            <person name="Lund M.B."/>
        </authorList>
    </citation>
    <scope>NUCLEOTIDE SEQUENCE [LARGE SCALE GENOMIC DNA]</scope>
    <source>
        <strain evidence="3">AtM5-05</strain>
    </source>
</reference>
<accession>A0ABT3KU63</accession>
<organism evidence="2 3">
    <name type="scientific">Verminephrobacter aporrectodeae subsp. tuberculatae</name>
    <dbReference type="NCBI Taxonomy" id="1110392"/>
    <lineage>
        <taxon>Bacteria</taxon>
        <taxon>Pseudomonadati</taxon>
        <taxon>Pseudomonadota</taxon>
        <taxon>Betaproteobacteria</taxon>
        <taxon>Burkholderiales</taxon>
        <taxon>Comamonadaceae</taxon>
        <taxon>Verminephrobacter</taxon>
    </lineage>
</organism>
<evidence type="ECO:0000259" key="1">
    <source>
        <dbReference type="Pfam" id="PF01381"/>
    </source>
</evidence>
<proteinExistence type="predicted"/>
<dbReference type="InterPro" id="IPR001387">
    <property type="entry name" value="Cro/C1-type_HTH"/>
</dbReference>
<feature type="domain" description="HTH cro/C1-type" evidence="1">
    <location>
        <begin position="17"/>
        <end position="57"/>
    </location>
</feature>